<reference evidence="2 3" key="1">
    <citation type="submission" date="2019-02" db="EMBL/GenBank/DDBJ databases">
        <authorList>
            <person name="Feng G."/>
        </authorList>
    </citation>
    <scope>NUCLEOTIDE SEQUENCE [LARGE SCALE GENOMIC DNA]</scope>
    <source>
        <strain evidence="2 3">DSM 26779</strain>
    </source>
</reference>
<evidence type="ECO:0000313" key="3">
    <source>
        <dbReference type="Proteomes" id="UP000292734"/>
    </source>
</evidence>
<evidence type="ECO:0000313" key="2">
    <source>
        <dbReference type="EMBL" id="RYL96249.1"/>
    </source>
</evidence>
<feature type="compositionally biased region" description="Basic residues" evidence="1">
    <location>
        <begin position="124"/>
        <end position="138"/>
    </location>
</feature>
<evidence type="ECO:0000256" key="1">
    <source>
        <dbReference type="SAM" id="MobiDB-lite"/>
    </source>
</evidence>
<feature type="compositionally biased region" description="Basic and acidic residues" evidence="1">
    <location>
        <begin position="102"/>
        <end position="123"/>
    </location>
</feature>
<sequence>MPISSVHSNTPFFFAPQRRTPCRVTITLRGRQPDPPVFYLSLSSRPSVACGDRRSSRMSGPPNFDGAAACRADSDKIGSPTPRRAAATGDRSPSLTSLTAARPEEGLIERMRHSHGGTHDQLHQLRRSRQLHRRKPRQ</sequence>
<protein>
    <submittedName>
        <fullName evidence="2">Uncharacterized protein</fullName>
    </submittedName>
</protein>
<accession>A0A4Q4ITG8</accession>
<comment type="caution">
    <text evidence="2">The sequence shown here is derived from an EMBL/GenBank/DDBJ whole genome shotgun (WGS) entry which is preliminary data.</text>
</comment>
<name>A0A4Q4ITG8_9SPHN</name>
<dbReference type="EMBL" id="SEOM01000025">
    <property type="protein sequence ID" value="RYL96249.1"/>
    <property type="molecule type" value="Genomic_DNA"/>
</dbReference>
<dbReference type="Proteomes" id="UP000292734">
    <property type="component" value="Unassembled WGS sequence"/>
</dbReference>
<proteinExistence type="predicted"/>
<organism evidence="2 3">
    <name type="scientific">Sphingobium indicum</name>
    <dbReference type="NCBI Taxonomy" id="332055"/>
    <lineage>
        <taxon>Bacteria</taxon>
        <taxon>Pseudomonadati</taxon>
        <taxon>Pseudomonadota</taxon>
        <taxon>Alphaproteobacteria</taxon>
        <taxon>Sphingomonadales</taxon>
        <taxon>Sphingomonadaceae</taxon>
        <taxon>Sphingobium</taxon>
    </lineage>
</organism>
<dbReference type="AlphaFoldDB" id="A0A4Q4ITG8"/>
<gene>
    <name evidence="2" type="ORF">EWH08_19830</name>
</gene>
<feature type="region of interest" description="Disordered" evidence="1">
    <location>
        <begin position="49"/>
        <end position="138"/>
    </location>
</feature>